<evidence type="ECO:0000259" key="2">
    <source>
        <dbReference type="PROSITE" id="PS50800"/>
    </source>
</evidence>
<keyword evidence="3" id="KW-1185">Reference proteome</keyword>
<dbReference type="Gene3D" id="1.10.720.30">
    <property type="entry name" value="SAP domain"/>
    <property type="match status" value="1"/>
</dbReference>
<dbReference type="SUPFAM" id="SSF68906">
    <property type="entry name" value="SAP domain"/>
    <property type="match status" value="1"/>
</dbReference>
<dbReference type="InterPro" id="IPR003034">
    <property type="entry name" value="SAP_dom"/>
</dbReference>
<proteinExistence type="predicted"/>
<feature type="compositionally biased region" description="Basic and acidic residues" evidence="1">
    <location>
        <begin position="57"/>
        <end position="70"/>
    </location>
</feature>
<organism evidence="3 4">
    <name type="scientific">Diaphorina citri</name>
    <name type="common">Asian citrus psyllid</name>
    <dbReference type="NCBI Taxonomy" id="121845"/>
    <lineage>
        <taxon>Eukaryota</taxon>
        <taxon>Metazoa</taxon>
        <taxon>Ecdysozoa</taxon>
        <taxon>Arthropoda</taxon>
        <taxon>Hexapoda</taxon>
        <taxon>Insecta</taxon>
        <taxon>Pterygota</taxon>
        <taxon>Neoptera</taxon>
        <taxon>Paraneoptera</taxon>
        <taxon>Hemiptera</taxon>
        <taxon>Sternorrhyncha</taxon>
        <taxon>Psylloidea</taxon>
        <taxon>Psyllidae</taxon>
        <taxon>Diaphorininae</taxon>
        <taxon>Diaphorina</taxon>
    </lineage>
</organism>
<dbReference type="GeneID" id="108252210"/>
<dbReference type="InterPro" id="IPR036361">
    <property type="entry name" value="SAP_dom_sf"/>
</dbReference>
<reference evidence="4" key="1">
    <citation type="submission" date="2025-08" db="UniProtKB">
        <authorList>
            <consortium name="RefSeq"/>
        </authorList>
    </citation>
    <scope>IDENTIFICATION</scope>
</reference>
<dbReference type="KEGG" id="dci:108252210"/>
<dbReference type="Pfam" id="PF02037">
    <property type="entry name" value="SAP"/>
    <property type="match status" value="1"/>
</dbReference>
<feature type="region of interest" description="Disordered" evidence="1">
    <location>
        <begin position="47"/>
        <end position="70"/>
    </location>
</feature>
<dbReference type="PaxDb" id="121845-A0A1S4EA31"/>
<evidence type="ECO:0000256" key="1">
    <source>
        <dbReference type="SAM" id="MobiDB-lite"/>
    </source>
</evidence>
<protein>
    <submittedName>
        <fullName evidence="4">Uncharacterized protein LOC108252210</fullName>
    </submittedName>
</protein>
<dbReference type="PROSITE" id="PS50800">
    <property type="entry name" value="SAP"/>
    <property type="match status" value="1"/>
</dbReference>
<dbReference type="RefSeq" id="XP_017298968.1">
    <property type="nucleotide sequence ID" value="XM_017443479.2"/>
</dbReference>
<evidence type="ECO:0000313" key="4">
    <source>
        <dbReference type="RefSeq" id="XP_017298968.1"/>
    </source>
</evidence>
<dbReference type="Proteomes" id="UP000079169">
    <property type="component" value="Unplaced"/>
</dbReference>
<dbReference type="SMART" id="SM00513">
    <property type="entry name" value="SAP"/>
    <property type="match status" value="1"/>
</dbReference>
<sequence length="120" mass="13035">MVMKKLNELTCKELIAELKTRGISSSGPKAELTARLEGALTAAGLDPNEVTFDELSDGGKKSEESEEKTGNENLAAMISSLAESMKTFNMQTAQSIQSVNERIESTSKCYIQRSCDMPLP</sequence>
<name>A0A1S4EA31_DIACI</name>
<evidence type="ECO:0000313" key="3">
    <source>
        <dbReference type="Proteomes" id="UP000079169"/>
    </source>
</evidence>
<dbReference type="AlphaFoldDB" id="A0A1S4EA31"/>
<accession>A0A1S4EA31</accession>
<feature type="domain" description="SAP" evidence="2">
    <location>
        <begin position="6"/>
        <end position="40"/>
    </location>
</feature>
<gene>
    <name evidence="4" type="primary">LOC108252210</name>
</gene>